<feature type="domain" description="Rad50/SbcC-type AAA" evidence="11">
    <location>
        <begin position="6"/>
        <end position="260"/>
    </location>
</feature>
<dbReference type="Proteomes" id="UP000614601">
    <property type="component" value="Unassembled WGS sequence"/>
</dbReference>
<comment type="subcellular location">
    <subcellularLocation>
        <location evidence="3">Chromosome</location>
    </subcellularLocation>
    <subcellularLocation>
        <location evidence="2">Nucleus</location>
    </subcellularLocation>
</comment>
<keyword evidence="13" id="KW-1185">Reference proteome</keyword>
<evidence type="ECO:0000256" key="3">
    <source>
        <dbReference type="ARBA" id="ARBA00004286"/>
    </source>
</evidence>
<evidence type="ECO:0000259" key="11">
    <source>
        <dbReference type="Pfam" id="PF13476"/>
    </source>
</evidence>
<dbReference type="OrthoDB" id="18797at2759"/>
<feature type="coiled-coil region" evidence="10">
    <location>
        <begin position="862"/>
        <end position="896"/>
    </location>
</feature>
<keyword evidence="7" id="KW-0862">Zinc</keyword>
<evidence type="ECO:0000256" key="5">
    <source>
        <dbReference type="ARBA" id="ARBA00022454"/>
    </source>
</evidence>
<dbReference type="GO" id="GO:0046872">
    <property type="term" value="F:metal ion binding"/>
    <property type="evidence" value="ECO:0007669"/>
    <property type="project" value="UniProtKB-KW"/>
</dbReference>
<feature type="coiled-coil region" evidence="10">
    <location>
        <begin position="188"/>
        <end position="260"/>
    </location>
</feature>
<keyword evidence="5" id="KW-0158">Chromosome</keyword>
<feature type="coiled-coil region" evidence="10">
    <location>
        <begin position="439"/>
        <end position="466"/>
    </location>
</feature>
<comment type="cofactor">
    <cofactor evidence="1">
        <name>Zn(2+)</name>
        <dbReference type="ChEBI" id="CHEBI:29105"/>
    </cofactor>
</comment>
<name>A0A811L9J3_9BILA</name>
<evidence type="ECO:0000256" key="7">
    <source>
        <dbReference type="ARBA" id="ARBA00022833"/>
    </source>
</evidence>
<reference evidence="12" key="1">
    <citation type="submission" date="2020-09" db="EMBL/GenBank/DDBJ databases">
        <authorList>
            <person name="Kikuchi T."/>
        </authorList>
    </citation>
    <scope>NUCLEOTIDE SEQUENCE</scope>
    <source>
        <strain evidence="12">SH1</strain>
    </source>
</reference>
<feature type="coiled-coil region" evidence="10">
    <location>
        <begin position="539"/>
        <end position="576"/>
    </location>
</feature>
<dbReference type="AlphaFoldDB" id="A0A811L9J3"/>
<dbReference type="GO" id="GO:0016887">
    <property type="term" value="F:ATP hydrolysis activity"/>
    <property type="evidence" value="ECO:0007669"/>
    <property type="project" value="InterPro"/>
</dbReference>
<sequence length="1113" mass="127285">MTTLKSLRIQNVRSVGDEPQVIEFLKPLTIIQGPNGTGKTTTIECLNYITNGALPSGKMQSFIHNNKLSKKKKIDALVQLEFINFHGVFCTATKRMTASLSPKTDKITTKSDEFTLAVRGANGKLQAMSAKVADFNREMQNHLGVSSAILNHVIFCHQEESNWPLSEPKELKVRFDAIFEVTKYVKAVEGLKKSAKEWENDLKVVLAEIPLLKSANDSRVQQCMLREDTKTTVAQLQKEVNDELKEVKQLEDELKAVRKESFEVVTLEGASALICKEIEALKDSVLGLNVEPFKGTREELREKINQSLESCEMMDIASRRESTKREEVSLNEQLKEKTDGVNQLQSYLNKAEANEMIVENYKKECNELIAQGQHVFGINGDGAVFISSLEKMTKELEAELKNFDSLQSFDRRRIAEDLNEAKKASHENELMNNINSREEKKLNLNVQKLEKKLKDVTEKSEALTSDVRHLKVRLSKLSQRNRIDVAVVSNQLQGLENEAKVITELSSNNVNIDDLVQGVEGLSIDHEHAFQKLSVRFLANRLKKNVREAAENGDELKNVEQEVLDLKTKLNELEGAKIIFNKWTGFIDENQNCPLCDKKCQGNEGHSIKEKLNIANVEEEILSIKERLAEVQKTEMNLIFQQRVKYVKDEISSTQESIRKENDISRMEADLTRQIENLERTVEQLKVDQSKLELELEEEKKKLQDVKTELDQIRSKRESVKSTLEQKHKALEQLETNSRSERAKITTQLNDRKNLLDNLTKVFRKLAELEASTLDKAELEQKKLSLNEEIERIRRALNDCTLTLANCDNQESQHRVLEDQMRLFRTRDRIRALMIEKEELGLEKRTSANELNEKEKVLNKKALAKRSRIDQKEGRLRELQNKLKEIEVSLRSESMKNAKSKLYQKVTEKMVYQAGIEDLKKYSKVLDDSIIAFHHQKMEQINQILGDLWPRVYQGSDIETIRIKSQAIGSGEKKKSYDYSVVMVVDQQELEMRDRCSAGQKVLASILIRIALADVFGGDCPILALDEPTTNLDASKVENIGTMLKDLLDVYNTPDNSTVRNDLQLLVITHDRRLVDHLYLACRPEFLYVLSKDELGMSHITKKTALNDGTFAY</sequence>
<protein>
    <recommendedName>
        <fullName evidence="11">Rad50/SbcC-type AAA domain-containing protein</fullName>
    </recommendedName>
</protein>
<dbReference type="GO" id="GO:0030870">
    <property type="term" value="C:Mre11 complex"/>
    <property type="evidence" value="ECO:0007669"/>
    <property type="project" value="TreeGrafter"/>
</dbReference>
<dbReference type="InterPro" id="IPR038729">
    <property type="entry name" value="Rad50/SbcC_AAA"/>
</dbReference>
<keyword evidence="8" id="KW-0539">Nucleus</keyword>
<comment type="caution">
    <text evidence="12">The sequence shown here is derived from an EMBL/GenBank/DDBJ whole genome shotgun (WGS) entry which is preliminary data.</text>
</comment>
<dbReference type="Gene3D" id="3.40.50.300">
    <property type="entry name" value="P-loop containing nucleotide triphosphate hydrolases"/>
    <property type="match status" value="2"/>
</dbReference>
<accession>A0A811L9J3</accession>
<dbReference type="Pfam" id="PF13476">
    <property type="entry name" value="AAA_23"/>
    <property type="match status" value="1"/>
</dbReference>
<evidence type="ECO:0000256" key="1">
    <source>
        <dbReference type="ARBA" id="ARBA00001947"/>
    </source>
</evidence>
<feature type="coiled-coil region" evidence="10">
    <location>
        <begin position="344"/>
        <end position="406"/>
    </location>
</feature>
<dbReference type="GO" id="GO:0070192">
    <property type="term" value="P:chromosome organization involved in meiotic cell cycle"/>
    <property type="evidence" value="ECO:0007669"/>
    <property type="project" value="TreeGrafter"/>
</dbReference>
<evidence type="ECO:0000256" key="10">
    <source>
        <dbReference type="SAM" id="Coils"/>
    </source>
</evidence>
<dbReference type="InterPro" id="IPR027417">
    <property type="entry name" value="P-loop_NTPase"/>
</dbReference>
<evidence type="ECO:0000256" key="4">
    <source>
        <dbReference type="ARBA" id="ARBA00009439"/>
    </source>
</evidence>
<dbReference type="PANTHER" id="PTHR18867:SF12">
    <property type="entry name" value="DNA REPAIR PROTEIN RAD50"/>
    <property type="match status" value="1"/>
</dbReference>
<proteinExistence type="inferred from homology"/>
<feature type="coiled-coil region" evidence="10">
    <location>
        <begin position="661"/>
        <end position="799"/>
    </location>
</feature>
<dbReference type="GO" id="GO:0000722">
    <property type="term" value="P:telomere maintenance via recombination"/>
    <property type="evidence" value="ECO:0007669"/>
    <property type="project" value="TreeGrafter"/>
</dbReference>
<dbReference type="Proteomes" id="UP000783686">
    <property type="component" value="Unassembled WGS sequence"/>
</dbReference>
<dbReference type="EMBL" id="CAJFDH010000005">
    <property type="protein sequence ID" value="CAD5224881.1"/>
    <property type="molecule type" value="Genomic_DNA"/>
</dbReference>
<dbReference type="EMBL" id="CAJFCW020000005">
    <property type="protein sequence ID" value="CAG9120291.1"/>
    <property type="molecule type" value="Genomic_DNA"/>
</dbReference>
<keyword evidence="10" id="KW-0175">Coiled coil</keyword>
<evidence type="ECO:0000256" key="2">
    <source>
        <dbReference type="ARBA" id="ARBA00004123"/>
    </source>
</evidence>
<dbReference type="PANTHER" id="PTHR18867">
    <property type="entry name" value="RAD50"/>
    <property type="match status" value="1"/>
</dbReference>
<dbReference type="GO" id="GO:0006302">
    <property type="term" value="P:double-strand break repair"/>
    <property type="evidence" value="ECO:0007669"/>
    <property type="project" value="InterPro"/>
</dbReference>
<dbReference type="GO" id="GO:0043047">
    <property type="term" value="F:single-stranded telomeric DNA binding"/>
    <property type="evidence" value="ECO:0007669"/>
    <property type="project" value="TreeGrafter"/>
</dbReference>
<organism evidence="12 13">
    <name type="scientific">Bursaphelenchus okinawaensis</name>
    <dbReference type="NCBI Taxonomy" id="465554"/>
    <lineage>
        <taxon>Eukaryota</taxon>
        <taxon>Metazoa</taxon>
        <taxon>Ecdysozoa</taxon>
        <taxon>Nematoda</taxon>
        <taxon>Chromadorea</taxon>
        <taxon>Rhabditida</taxon>
        <taxon>Tylenchina</taxon>
        <taxon>Tylenchomorpha</taxon>
        <taxon>Aphelenchoidea</taxon>
        <taxon>Aphelenchoididae</taxon>
        <taxon>Bursaphelenchus</taxon>
    </lineage>
</organism>
<evidence type="ECO:0000256" key="6">
    <source>
        <dbReference type="ARBA" id="ARBA00022723"/>
    </source>
</evidence>
<keyword evidence="6" id="KW-0479">Metal-binding</keyword>
<evidence type="ECO:0000313" key="12">
    <source>
        <dbReference type="EMBL" id="CAD5224881.1"/>
    </source>
</evidence>
<evidence type="ECO:0000256" key="8">
    <source>
        <dbReference type="ARBA" id="ARBA00023242"/>
    </source>
</evidence>
<comment type="catalytic activity">
    <reaction evidence="9">
        <text>ATP + H2O = ADP + phosphate + H(+)</text>
        <dbReference type="Rhea" id="RHEA:13065"/>
        <dbReference type="ChEBI" id="CHEBI:15377"/>
        <dbReference type="ChEBI" id="CHEBI:15378"/>
        <dbReference type="ChEBI" id="CHEBI:30616"/>
        <dbReference type="ChEBI" id="CHEBI:43474"/>
        <dbReference type="ChEBI" id="CHEBI:456216"/>
    </reaction>
</comment>
<dbReference type="SUPFAM" id="SSF52540">
    <property type="entry name" value="P-loop containing nucleoside triphosphate hydrolases"/>
    <property type="match status" value="1"/>
</dbReference>
<dbReference type="GO" id="GO:0051880">
    <property type="term" value="F:G-quadruplex DNA binding"/>
    <property type="evidence" value="ECO:0007669"/>
    <property type="project" value="TreeGrafter"/>
</dbReference>
<dbReference type="GO" id="GO:0003691">
    <property type="term" value="F:double-stranded telomeric DNA binding"/>
    <property type="evidence" value="ECO:0007669"/>
    <property type="project" value="TreeGrafter"/>
</dbReference>
<comment type="similarity">
    <text evidence="4">Belongs to the SMC family. RAD50 subfamily.</text>
</comment>
<dbReference type="GO" id="GO:0000794">
    <property type="term" value="C:condensed nuclear chromosome"/>
    <property type="evidence" value="ECO:0007669"/>
    <property type="project" value="TreeGrafter"/>
</dbReference>
<evidence type="ECO:0000313" key="13">
    <source>
        <dbReference type="Proteomes" id="UP000614601"/>
    </source>
</evidence>
<dbReference type="GO" id="GO:0007004">
    <property type="term" value="P:telomere maintenance via telomerase"/>
    <property type="evidence" value="ECO:0007669"/>
    <property type="project" value="TreeGrafter"/>
</dbReference>
<evidence type="ECO:0000256" key="9">
    <source>
        <dbReference type="ARBA" id="ARBA00049360"/>
    </source>
</evidence>
<gene>
    <name evidence="12" type="ORF">BOKJ2_LOCUS11300</name>
</gene>